<protein>
    <submittedName>
        <fullName evidence="3">Uncharacterized protein</fullName>
    </submittedName>
</protein>
<dbReference type="OrthoDB" id="10584500at2759"/>
<evidence type="ECO:0000313" key="3">
    <source>
        <dbReference type="EMBL" id="CDW77043.1"/>
    </source>
</evidence>
<gene>
    <name evidence="3" type="primary">Contig5822.g6238</name>
    <name evidence="3" type="ORF">STYLEM_6010</name>
</gene>
<evidence type="ECO:0000256" key="2">
    <source>
        <dbReference type="SAM" id="MobiDB-lite"/>
    </source>
</evidence>
<name>A0A078A455_STYLE</name>
<sequence length="259" mass="29832">MLKRENSILKQENKLLRGEIIKRTDKMEQTELLQLLEFQRMRIDNLEREYDNLMRQFSEKSGNDSQNTNSNYGQNIQSVFTGSKDLIELQQRLEQSDRRCKILEEQIDNVTQTYARQLAQLKSKMTEQGAQLLITAESNIPLMVKIIHITYQTTPGIHKSGVLKKKATTSGQGARLDPIESSATLRQSLQSASKETFPGYSSMNNSIQSNPYQNYPGTSQQQSVNYNNQAFRQGQDSMQPQQKPNQQIQNSFLNQFRMQ</sequence>
<evidence type="ECO:0000313" key="4">
    <source>
        <dbReference type="Proteomes" id="UP000039865"/>
    </source>
</evidence>
<dbReference type="AlphaFoldDB" id="A0A078A455"/>
<proteinExistence type="predicted"/>
<keyword evidence="4" id="KW-1185">Reference proteome</keyword>
<accession>A0A078A455</accession>
<feature type="coiled-coil region" evidence="1">
    <location>
        <begin position="29"/>
        <end position="120"/>
    </location>
</feature>
<feature type="region of interest" description="Disordered" evidence="2">
    <location>
        <begin position="192"/>
        <end position="221"/>
    </location>
</feature>
<dbReference type="EMBL" id="CCKQ01005781">
    <property type="protein sequence ID" value="CDW77043.1"/>
    <property type="molecule type" value="Genomic_DNA"/>
</dbReference>
<dbReference type="Proteomes" id="UP000039865">
    <property type="component" value="Unassembled WGS sequence"/>
</dbReference>
<reference evidence="3 4" key="1">
    <citation type="submission" date="2014-06" db="EMBL/GenBank/DDBJ databases">
        <authorList>
            <person name="Swart Estienne"/>
        </authorList>
    </citation>
    <scope>NUCLEOTIDE SEQUENCE [LARGE SCALE GENOMIC DNA]</scope>
    <source>
        <strain evidence="3 4">130c</strain>
    </source>
</reference>
<keyword evidence="1" id="KW-0175">Coiled coil</keyword>
<dbReference type="InParanoid" id="A0A078A455"/>
<evidence type="ECO:0000256" key="1">
    <source>
        <dbReference type="SAM" id="Coils"/>
    </source>
</evidence>
<organism evidence="3 4">
    <name type="scientific">Stylonychia lemnae</name>
    <name type="common">Ciliate</name>
    <dbReference type="NCBI Taxonomy" id="5949"/>
    <lineage>
        <taxon>Eukaryota</taxon>
        <taxon>Sar</taxon>
        <taxon>Alveolata</taxon>
        <taxon>Ciliophora</taxon>
        <taxon>Intramacronucleata</taxon>
        <taxon>Spirotrichea</taxon>
        <taxon>Stichotrichia</taxon>
        <taxon>Sporadotrichida</taxon>
        <taxon>Oxytrichidae</taxon>
        <taxon>Stylonychinae</taxon>
        <taxon>Stylonychia</taxon>
    </lineage>
</organism>